<reference evidence="2 3" key="1">
    <citation type="journal article" date="2015" name="Biotechnol. Biofuels">
        <title>Enhanced degradation of softwood versus hardwood by the white-rot fungus Pycnoporus coccineus.</title>
        <authorList>
            <person name="Couturier M."/>
            <person name="Navarro D."/>
            <person name="Chevret D."/>
            <person name="Henrissat B."/>
            <person name="Piumi F."/>
            <person name="Ruiz-Duenas F.J."/>
            <person name="Martinez A.T."/>
            <person name="Grigoriev I.V."/>
            <person name="Riley R."/>
            <person name="Lipzen A."/>
            <person name="Berrin J.G."/>
            <person name="Master E.R."/>
            <person name="Rosso M.N."/>
        </authorList>
    </citation>
    <scope>NUCLEOTIDE SEQUENCE [LARGE SCALE GENOMIC DNA]</scope>
    <source>
        <strain evidence="2 3">BRFM310</strain>
    </source>
</reference>
<dbReference type="Proteomes" id="UP000193067">
    <property type="component" value="Unassembled WGS sequence"/>
</dbReference>
<feature type="compositionally biased region" description="Gly residues" evidence="1">
    <location>
        <begin position="297"/>
        <end position="309"/>
    </location>
</feature>
<feature type="compositionally biased region" description="Basic and acidic residues" evidence="1">
    <location>
        <begin position="7"/>
        <end position="54"/>
    </location>
</feature>
<feature type="compositionally biased region" description="Basic and acidic residues" evidence="1">
    <location>
        <begin position="108"/>
        <end position="119"/>
    </location>
</feature>
<evidence type="ECO:0000313" key="3">
    <source>
        <dbReference type="Proteomes" id="UP000193067"/>
    </source>
</evidence>
<feature type="region of interest" description="Disordered" evidence="1">
    <location>
        <begin position="293"/>
        <end position="329"/>
    </location>
</feature>
<name>A0A1Y2IJZ7_TRAC3</name>
<feature type="region of interest" description="Disordered" evidence="1">
    <location>
        <begin position="243"/>
        <end position="267"/>
    </location>
</feature>
<evidence type="ECO:0000256" key="1">
    <source>
        <dbReference type="SAM" id="MobiDB-lite"/>
    </source>
</evidence>
<feature type="region of interest" description="Disordered" evidence="1">
    <location>
        <begin position="192"/>
        <end position="221"/>
    </location>
</feature>
<gene>
    <name evidence="2" type="ORF">PYCCODRAFT_1425952</name>
</gene>
<dbReference type="AlphaFoldDB" id="A0A1Y2IJZ7"/>
<organism evidence="2 3">
    <name type="scientific">Trametes coccinea (strain BRFM310)</name>
    <name type="common">Pycnoporus coccineus</name>
    <dbReference type="NCBI Taxonomy" id="1353009"/>
    <lineage>
        <taxon>Eukaryota</taxon>
        <taxon>Fungi</taxon>
        <taxon>Dikarya</taxon>
        <taxon>Basidiomycota</taxon>
        <taxon>Agaricomycotina</taxon>
        <taxon>Agaricomycetes</taxon>
        <taxon>Polyporales</taxon>
        <taxon>Polyporaceae</taxon>
        <taxon>Trametes</taxon>
    </lineage>
</organism>
<feature type="compositionally biased region" description="Basic and acidic residues" evidence="1">
    <location>
        <begin position="314"/>
        <end position="326"/>
    </location>
</feature>
<sequence length="415" mass="45944">MCCQQMRKQERHETGLNVAFRREPSGGDGERKRYDDPDQTSLDKREHGPGERKPLGLLRRQNADPPVLDRCRDRDTLLLLTPEPRIPSPLRALTMSDRPQNIGLQKQHGQDSDESDGHGENLGGQDGDPGRPGQPTCDPQMLLQDQRFVQHRLIEIVWQANPLLTFTSGRAGNRTDGRKMGRRKRIEFVPKSSLPIGSPRELSCSRSRHHPEHTPEAHPYTLNDVGESIRHQTLANEKAQLSIGTVAPPPPEHGQERRAWSTPAARSFHDVEKGSRWSIMLGTTTPQECTVAHDGRSGSGRGSVAGAGRGSVVRRAESRPPREHIPPRSMCCSSAIRADRPEGLQKRTVVDETSPNSSCVETEADVSWKLSGPIYLKRAAHPRAPFGCSIGPESWARGAPKSIVGSILPLREYSK</sequence>
<keyword evidence="3" id="KW-1185">Reference proteome</keyword>
<proteinExistence type="predicted"/>
<feature type="compositionally biased region" description="Basic and acidic residues" evidence="1">
    <location>
        <begin position="67"/>
        <end position="76"/>
    </location>
</feature>
<protein>
    <submittedName>
        <fullName evidence="2">Uncharacterized protein</fullName>
    </submittedName>
</protein>
<evidence type="ECO:0000313" key="2">
    <source>
        <dbReference type="EMBL" id="OSD01468.1"/>
    </source>
</evidence>
<accession>A0A1Y2IJZ7</accession>
<dbReference type="EMBL" id="KZ084111">
    <property type="protein sequence ID" value="OSD01468.1"/>
    <property type="molecule type" value="Genomic_DNA"/>
</dbReference>
<feature type="region of interest" description="Disordered" evidence="1">
    <location>
        <begin position="1"/>
        <end position="139"/>
    </location>
</feature>